<keyword evidence="1" id="KW-0812">Transmembrane</keyword>
<evidence type="ECO:0000313" key="3">
    <source>
        <dbReference type="Proteomes" id="UP000195880"/>
    </source>
</evidence>
<feature type="transmembrane region" description="Helical" evidence="1">
    <location>
        <begin position="144"/>
        <end position="164"/>
    </location>
</feature>
<protein>
    <submittedName>
        <fullName evidence="2">Uncharacterized protein</fullName>
    </submittedName>
</protein>
<dbReference type="eggNOG" id="ENOG5032H8S">
    <property type="taxonomic scope" value="Bacteria"/>
</dbReference>
<feature type="transmembrane region" description="Helical" evidence="1">
    <location>
        <begin position="65"/>
        <end position="82"/>
    </location>
</feature>
<sequence length="173" mass="17789">MAPYPPQQPAPHGYPYAPGFPPPGGRAQPGRAFFLGLIVSLGIGLAYAGLLVASHKDLSRVGLQATYLACAAVLAVVVGVVTGRTGGRAAGPHVWAAILAALGAYLGVANGYVFTLLDIGGTDLLEAMLDHEPMSPHKFWWERLNGGIAIAGLAVAMVGAYGVANAVSKKQPY</sequence>
<feature type="transmembrane region" description="Helical" evidence="1">
    <location>
        <begin position="32"/>
        <end position="53"/>
    </location>
</feature>
<evidence type="ECO:0000313" key="2">
    <source>
        <dbReference type="EMBL" id="ARX86113.1"/>
    </source>
</evidence>
<dbReference type="EMBL" id="CP021748">
    <property type="protein sequence ID" value="ARX86113.1"/>
    <property type="molecule type" value="Genomic_DNA"/>
</dbReference>
<reference evidence="2 3" key="1">
    <citation type="submission" date="2017-05" db="EMBL/GenBank/DDBJ databases">
        <title>Streptomyces alboflavus Genome sequencing and assembly.</title>
        <authorList>
            <person name="Wang Y."/>
            <person name="Du B."/>
            <person name="Ding Y."/>
            <person name="Liu H."/>
            <person name="Hou Q."/>
            <person name="Liu K."/>
            <person name="Wang C."/>
            <person name="Yao L."/>
        </authorList>
    </citation>
    <scope>NUCLEOTIDE SEQUENCE [LARGE SCALE GENOMIC DNA]</scope>
    <source>
        <strain evidence="2 3">MDJK44</strain>
    </source>
</reference>
<keyword evidence="3" id="KW-1185">Reference proteome</keyword>
<keyword evidence="1" id="KW-1133">Transmembrane helix</keyword>
<keyword evidence="1" id="KW-0472">Membrane</keyword>
<organism evidence="2 3">
    <name type="scientific">Streptomyces alboflavus</name>
    <dbReference type="NCBI Taxonomy" id="67267"/>
    <lineage>
        <taxon>Bacteria</taxon>
        <taxon>Bacillati</taxon>
        <taxon>Actinomycetota</taxon>
        <taxon>Actinomycetes</taxon>
        <taxon>Kitasatosporales</taxon>
        <taxon>Streptomycetaceae</taxon>
        <taxon>Streptomyces</taxon>
    </lineage>
</organism>
<dbReference type="STRING" id="67267.GCA_000716675_05681"/>
<accession>A0A1Z1WI49</accession>
<dbReference type="KEGG" id="salf:SMD44_05582"/>
<evidence type="ECO:0000256" key="1">
    <source>
        <dbReference type="SAM" id="Phobius"/>
    </source>
</evidence>
<dbReference type="AlphaFoldDB" id="A0A1Z1WI49"/>
<feature type="transmembrane region" description="Helical" evidence="1">
    <location>
        <begin position="94"/>
        <end position="114"/>
    </location>
</feature>
<name>A0A1Z1WI49_9ACTN</name>
<dbReference type="Proteomes" id="UP000195880">
    <property type="component" value="Chromosome"/>
</dbReference>
<proteinExistence type="predicted"/>
<gene>
    <name evidence="2" type="ORF">SMD44_05582</name>
</gene>